<dbReference type="AlphaFoldDB" id="A0A7W3J226"/>
<proteinExistence type="predicted"/>
<dbReference type="Proteomes" id="UP000580910">
    <property type="component" value="Unassembled WGS sequence"/>
</dbReference>
<accession>A0A7W3J226</accession>
<sequence>MKQLPPIHTQADLHEAWGTLMQPLGFSGHSIWLMFLTPEGEALPQLTEITEAADPPAAGRESGLAELLRHFADLRPAFLRSRPGPAVITADDRAWARSLYAACRSAEVPAEVVHLATDTAIVALPRDELAA</sequence>
<name>A0A7W3J226_9ACTN</name>
<dbReference type="RefSeq" id="WP_182540468.1">
    <property type="nucleotide sequence ID" value="NZ_JACGXA010000001.1"/>
</dbReference>
<dbReference type="EMBL" id="JACGXA010000001">
    <property type="protein sequence ID" value="MBA8804729.1"/>
    <property type="molecule type" value="Genomic_DNA"/>
</dbReference>
<protein>
    <submittedName>
        <fullName evidence="1">Uncharacterized protein</fullName>
    </submittedName>
</protein>
<comment type="caution">
    <text evidence="1">The sequence shown here is derived from an EMBL/GenBank/DDBJ whole genome shotgun (WGS) entry which is preliminary data.</text>
</comment>
<organism evidence="1 2">
    <name type="scientific">Nocardioides ginsengisegetis</name>
    <dbReference type="NCBI Taxonomy" id="661491"/>
    <lineage>
        <taxon>Bacteria</taxon>
        <taxon>Bacillati</taxon>
        <taxon>Actinomycetota</taxon>
        <taxon>Actinomycetes</taxon>
        <taxon>Propionibacteriales</taxon>
        <taxon>Nocardioidaceae</taxon>
        <taxon>Nocardioides</taxon>
    </lineage>
</organism>
<evidence type="ECO:0000313" key="2">
    <source>
        <dbReference type="Proteomes" id="UP000580910"/>
    </source>
</evidence>
<gene>
    <name evidence="1" type="ORF">FB382_003020</name>
</gene>
<keyword evidence="2" id="KW-1185">Reference proteome</keyword>
<reference evidence="1 2" key="1">
    <citation type="submission" date="2020-07" db="EMBL/GenBank/DDBJ databases">
        <title>Sequencing the genomes of 1000 actinobacteria strains.</title>
        <authorList>
            <person name="Klenk H.-P."/>
        </authorList>
    </citation>
    <scope>NUCLEOTIDE SEQUENCE [LARGE SCALE GENOMIC DNA]</scope>
    <source>
        <strain evidence="1 2">DSM 21349</strain>
    </source>
</reference>
<evidence type="ECO:0000313" key="1">
    <source>
        <dbReference type="EMBL" id="MBA8804729.1"/>
    </source>
</evidence>